<comment type="subcellular location">
    <subcellularLocation>
        <location evidence="1">Cell membrane</location>
        <topology evidence="1">Multi-pass membrane protein</topology>
    </subcellularLocation>
</comment>
<feature type="transmembrane region" description="Helical" evidence="7">
    <location>
        <begin position="139"/>
        <end position="156"/>
    </location>
</feature>
<evidence type="ECO:0000256" key="4">
    <source>
        <dbReference type="ARBA" id="ARBA00022692"/>
    </source>
</evidence>
<evidence type="ECO:0000313" key="8">
    <source>
        <dbReference type="EMBL" id="HFH29775.1"/>
    </source>
</evidence>
<keyword evidence="4 7" id="KW-0812">Transmembrane</keyword>
<evidence type="ECO:0000256" key="3">
    <source>
        <dbReference type="ARBA" id="ARBA00022475"/>
    </source>
</evidence>
<reference evidence="8" key="1">
    <citation type="journal article" date="2020" name="mSystems">
        <title>Genome- and Community-Level Interaction Insights into Carbon Utilization and Element Cycling Functions of Hydrothermarchaeota in Hydrothermal Sediment.</title>
        <authorList>
            <person name="Zhou Z."/>
            <person name="Liu Y."/>
            <person name="Xu W."/>
            <person name="Pan J."/>
            <person name="Luo Z.H."/>
            <person name="Li M."/>
        </authorList>
    </citation>
    <scope>NUCLEOTIDE SEQUENCE [LARGE SCALE GENOMIC DNA]</scope>
    <source>
        <strain evidence="8">SpSt-503</strain>
    </source>
</reference>
<feature type="transmembrane region" description="Helical" evidence="7">
    <location>
        <begin position="286"/>
        <end position="312"/>
    </location>
</feature>
<feature type="transmembrane region" description="Helical" evidence="7">
    <location>
        <begin position="318"/>
        <end position="339"/>
    </location>
</feature>
<dbReference type="GO" id="GO:0005886">
    <property type="term" value="C:plasma membrane"/>
    <property type="evidence" value="ECO:0007669"/>
    <property type="project" value="UniProtKB-SubCell"/>
</dbReference>
<feature type="transmembrane region" description="Helical" evidence="7">
    <location>
        <begin position="374"/>
        <end position="401"/>
    </location>
</feature>
<comment type="caution">
    <text evidence="8">The sequence shown here is derived from an EMBL/GenBank/DDBJ whole genome shotgun (WGS) entry which is preliminary data.</text>
</comment>
<protein>
    <submittedName>
        <fullName evidence="8">Dicarboxylate/amino acid:cation symporter</fullName>
    </submittedName>
</protein>
<evidence type="ECO:0000256" key="2">
    <source>
        <dbReference type="ARBA" id="ARBA00022448"/>
    </source>
</evidence>
<proteinExistence type="predicted"/>
<feature type="transmembrane region" description="Helical" evidence="7">
    <location>
        <begin position="247"/>
        <end position="265"/>
    </location>
</feature>
<evidence type="ECO:0000256" key="6">
    <source>
        <dbReference type="ARBA" id="ARBA00023136"/>
    </source>
</evidence>
<dbReference type="SUPFAM" id="SSF118215">
    <property type="entry name" value="Proton glutamate symport protein"/>
    <property type="match status" value="1"/>
</dbReference>
<dbReference type="PANTHER" id="PTHR42865">
    <property type="entry name" value="PROTON/GLUTAMATE-ASPARTATE SYMPORTER"/>
    <property type="match status" value="1"/>
</dbReference>
<dbReference type="PANTHER" id="PTHR42865:SF7">
    <property type="entry name" value="PROTON_GLUTAMATE-ASPARTATE SYMPORTER"/>
    <property type="match status" value="1"/>
</dbReference>
<dbReference type="EMBL" id="DSVL01000295">
    <property type="protein sequence ID" value="HFH29775.1"/>
    <property type="molecule type" value="Genomic_DNA"/>
</dbReference>
<keyword evidence="6 7" id="KW-0472">Membrane</keyword>
<keyword evidence="2" id="KW-0813">Transport</keyword>
<dbReference type="InterPro" id="IPR036458">
    <property type="entry name" value="Na:dicarbo_symporter_sf"/>
</dbReference>
<feature type="transmembrane region" description="Helical" evidence="7">
    <location>
        <begin position="72"/>
        <end position="97"/>
    </location>
</feature>
<sequence>MKVWIKLLIGSLLGLILGFVVPQDNLTIVGAIDWLAKLAIQIGRYSLVPTLAFSLVIAIYELRQDKEMWPLIFRTAGIIAVSSVFIIGSGMLVTLLFPPARIPILIEGQKESLSLDISQGLLQLLPSNMLASLVTDGNFLLPIWIFAIFLGAGFSYDRVYTKPVISLVDSLSRIFYYIAIFFSEILGIFMIGIGAFWAVRFQTALKAQVFRDIIVLLAIYALLLCFVILPLFLYLLGGKRSNPWKQLYGALGPAIAGLFSGDLNFTLPLLIRHAKENHGVQRRSNALSLVLFSTFARAGSAMVAAISLIVIIKSYSSLGISARDLFTILLFAGVISVLLPRHPGNGAYIALAVLCGWYGKGFEAGYLILKPIAFYLVAIGTMIDVMVASLGTYAVGVLSGFQQDRETRHFI</sequence>
<dbReference type="InterPro" id="IPR001991">
    <property type="entry name" value="Na-dicarboxylate_symporter"/>
</dbReference>
<feature type="transmembrane region" description="Helical" evidence="7">
    <location>
        <begin position="346"/>
        <end position="368"/>
    </location>
</feature>
<feature type="transmembrane region" description="Helical" evidence="7">
    <location>
        <begin position="213"/>
        <end position="235"/>
    </location>
</feature>
<evidence type="ECO:0000256" key="5">
    <source>
        <dbReference type="ARBA" id="ARBA00022989"/>
    </source>
</evidence>
<dbReference type="Pfam" id="PF00375">
    <property type="entry name" value="SDF"/>
    <property type="match status" value="1"/>
</dbReference>
<organism evidence="8">
    <name type="scientific">Gracilinema caldarium</name>
    <dbReference type="NCBI Taxonomy" id="215591"/>
    <lineage>
        <taxon>Bacteria</taxon>
        <taxon>Pseudomonadati</taxon>
        <taxon>Spirochaetota</taxon>
        <taxon>Spirochaetia</taxon>
        <taxon>Spirochaetales</taxon>
        <taxon>Breznakiellaceae</taxon>
        <taxon>Gracilinema</taxon>
    </lineage>
</organism>
<evidence type="ECO:0000256" key="1">
    <source>
        <dbReference type="ARBA" id="ARBA00004651"/>
    </source>
</evidence>
<feature type="transmembrane region" description="Helical" evidence="7">
    <location>
        <begin position="38"/>
        <end position="60"/>
    </location>
</feature>
<feature type="transmembrane region" description="Helical" evidence="7">
    <location>
        <begin position="176"/>
        <end position="201"/>
    </location>
</feature>
<dbReference type="GO" id="GO:0015293">
    <property type="term" value="F:symporter activity"/>
    <property type="evidence" value="ECO:0007669"/>
    <property type="project" value="UniProtKB-KW"/>
</dbReference>
<dbReference type="Gene3D" id="1.10.3860.10">
    <property type="entry name" value="Sodium:dicarboxylate symporter"/>
    <property type="match status" value="1"/>
</dbReference>
<name>A0A7C3EGU3_9SPIR</name>
<dbReference type="AlphaFoldDB" id="A0A7C3EGU3"/>
<evidence type="ECO:0000256" key="7">
    <source>
        <dbReference type="SAM" id="Phobius"/>
    </source>
</evidence>
<keyword evidence="5 7" id="KW-1133">Transmembrane helix</keyword>
<gene>
    <name evidence="8" type="ORF">ENS59_09745</name>
</gene>
<accession>A0A7C3EGU3</accession>
<keyword evidence="3" id="KW-1003">Cell membrane</keyword>